<accession>A0A9X0BLL4</accession>
<evidence type="ECO:0000256" key="1">
    <source>
        <dbReference type="SAM" id="MobiDB-lite"/>
    </source>
</evidence>
<evidence type="ECO:0000313" key="2">
    <source>
        <dbReference type="EMBL" id="KAJ5471533.1"/>
    </source>
</evidence>
<keyword evidence="3" id="KW-1185">Reference proteome</keyword>
<reference evidence="2" key="2">
    <citation type="journal article" date="2023" name="IMA Fungus">
        <title>Comparative genomic study of the Penicillium genus elucidates a diverse pangenome and 15 lateral gene transfer events.</title>
        <authorList>
            <person name="Petersen C."/>
            <person name="Sorensen T."/>
            <person name="Nielsen M.R."/>
            <person name="Sondergaard T.E."/>
            <person name="Sorensen J.L."/>
            <person name="Fitzpatrick D.A."/>
            <person name="Frisvad J.C."/>
            <person name="Nielsen K.L."/>
        </authorList>
    </citation>
    <scope>NUCLEOTIDE SEQUENCE</scope>
    <source>
        <strain evidence="2">IBT 17660</strain>
    </source>
</reference>
<dbReference type="EMBL" id="JAPWDO010000005">
    <property type="protein sequence ID" value="KAJ5471533.1"/>
    <property type="molecule type" value="Genomic_DNA"/>
</dbReference>
<reference evidence="2" key="1">
    <citation type="submission" date="2022-12" db="EMBL/GenBank/DDBJ databases">
        <authorList>
            <person name="Petersen C."/>
        </authorList>
    </citation>
    <scope>NUCLEOTIDE SEQUENCE</scope>
    <source>
        <strain evidence="2">IBT 17660</strain>
    </source>
</reference>
<dbReference type="AlphaFoldDB" id="A0A9X0BLL4"/>
<proteinExistence type="predicted"/>
<gene>
    <name evidence="2" type="ORF">N7530_008890</name>
</gene>
<comment type="caution">
    <text evidence="2">The sequence shown here is derived from an EMBL/GenBank/DDBJ whole genome shotgun (WGS) entry which is preliminary data.</text>
</comment>
<dbReference type="OrthoDB" id="4364447at2759"/>
<protein>
    <submittedName>
        <fullName evidence="2">Uncharacterized protein</fullName>
    </submittedName>
</protein>
<evidence type="ECO:0000313" key="3">
    <source>
        <dbReference type="Proteomes" id="UP001147760"/>
    </source>
</evidence>
<organism evidence="2 3">
    <name type="scientific">Penicillium desertorum</name>
    <dbReference type="NCBI Taxonomy" id="1303715"/>
    <lineage>
        <taxon>Eukaryota</taxon>
        <taxon>Fungi</taxon>
        <taxon>Dikarya</taxon>
        <taxon>Ascomycota</taxon>
        <taxon>Pezizomycotina</taxon>
        <taxon>Eurotiomycetes</taxon>
        <taxon>Eurotiomycetidae</taxon>
        <taxon>Eurotiales</taxon>
        <taxon>Aspergillaceae</taxon>
        <taxon>Penicillium</taxon>
    </lineage>
</organism>
<sequence length="155" mass="17788">MERVPTCAQADGSNLDGTAQDGSAPVLTSPLPWPLYGERLIIAGPRETAVREYCKWLESRATEEAYKADFRKNCQVILENHLDLEVILEDPGYFRPGFFVERGIQIGTAYRFLRDINEWATKMKPNAHLDLIAEYTLNGPEWIWHLFNLQYPRCG</sequence>
<dbReference type="Proteomes" id="UP001147760">
    <property type="component" value="Unassembled WGS sequence"/>
</dbReference>
<name>A0A9X0BLL4_9EURO</name>
<feature type="region of interest" description="Disordered" evidence="1">
    <location>
        <begin position="1"/>
        <end position="25"/>
    </location>
</feature>
<feature type="compositionally biased region" description="Polar residues" evidence="1">
    <location>
        <begin position="11"/>
        <end position="21"/>
    </location>
</feature>